<accession>A0A1I1XPL3</accession>
<organism evidence="2 3">
    <name type="scientific">Dyella marensis</name>
    <dbReference type="NCBI Taxonomy" id="500610"/>
    <lineage>
        <taxon>Bacteria</taxon>
        <taxon>Pseudomonadati</taxon>
        <taxon>Pseudomonadota</taxon>
        <taxon>Gammaproteobacteria</taxon>
        <taxon>Lysobacterales</taxon>
        <taxon>Rhodanobacteraceae</taxon>
        <taxon>Dyella</taxon>
    </lineage>
</organism>
<name>A0A1I1XPL3_9GAMM</name>
<reference evidence="3" key="1">
    <citation type="submission" date="2016-10" db="EMBL/GenBank/DDBJ databases">
        <authorList>
            <person name="Varghese N."/>
            <person name="Submissions S."/>
        </authorList>
    </citation>
    <scope>NUCLEOTIDE SEQUENCE [LARGE SCALE GENOMIC DNA]</scope>
    <source>
        <strain evidence="3">UNC178MFTsu3.1</strain>
    </source>
</reference>
<dbReference type="InterPro" id="IPR011990">
    <property type="entry name" value="TPR-like_helical_dom_sf"/>
</dbReference>
<dbReference type="AlphaFoldDB" id="A0A1I1XPL3"/>
<sequence>MPVVVILSLALQIGCAVHVVRSGRPMYWIWLILIGSYLAVAVYILAAVLPDLRHDPRGRKAASKALQVIDPQRRRRELQRRLELSNTIDNRRHLAEECLQLGDYANAQELFQSLLTGMYATEPGFMLGLAHAQAGGGEYAAARHTLEALIAANPNFKSSDGHLLYARCLEELGDIDAALEEYRVLADSYPGEEGRYRYGRLLGRHQRLAEARDVFEAQLRRAKLMPGYYRRKEQAWLKASKLELSRLGAGEA</sequence>
<evidence type="ECO:0000313" key="3">
    <source>
        <dbReference type="Proteomes" id="UP000199477"/>
    </source>
</evidence>
<protein>
    <recommendedName>
        <fullName evidence="4">Tetratricopeptide repeat-containing protein</fullName>
    </recommendedName>
</protein>
<evidence type="ECO:0008006" key="4">
    <source>
        <dbReference type="Google" id="ProtNLM"/>
    </source>
</evidence>
<proteinExistence type="predicted"/>
<dbReference type="InterPro" id="IPR014562">
    <property type="entry name" value="UCP030959_TPR_rpt-cont"/>
</dbReference>
<dbReference type="Proteomes" id="UP000199477">
    <property type="component" value="Unassembled WGS sequence"/>
</dbReference>
<feature type="transmembrane region" description="Helical" evidence="1">
    <location>
        <begin position="26"/>
        <end position="49"/>
    </location>
</feature>
<dbReference type="SUPFAM" id="SSF48452">
    <property type="entry name" value="TPR-like"/>
    <property type="match status" value="1"/>
</dbReference>
<dbReference type="STRING" id="500610.SAMN02799615_00333"/>
<dbReference type="Gene3D" id="1.25.40.10">
    <property type="entry name" value="Tetratricopeptide repeat domain"/>
    <property type="match status" value="1"/>
</dbReference>
<keyword evidence="1" id="KW-1133">Transmembrane helix</keyword>
<dbReference type="RefSeq" id="WP_026634355.1">
    <property type="nucleotide sequence ID" value="NZ_FONH01000001.1"/>
</dbReference>
<keyword evidence="1" id="KW-0472">Membrane</keyword>
<keyword evidence="3" id="KW-1185">Reference proteome</keyword>
<keyword evidence="1" id="KW-0812">Transmembrane</keyword>
<dbReference type="Pfam" id="PF13432">
    <property type="entry name" value="TPR_16"/>
    <property type="match status" value="1"/>
</dbReference>
<evidence type="ECO:0000256" key="1">
    <source>
        <dbReference type="SAM" id="Phobius"/>
    </source>
</evidence>
<gene>
    <name evidence="2" type="ORF">SAMN02799615_00333</name>
</gene>
<dbReference type="EMBL" id="FONH01000001">
    <property type="protein sequence ID" value="SFE09227.1"/>
    <property type="molecule type" value="Genomic_DNA"/>
</dbReference>
<evidence type="ECO:0000313" key="2">
    <source>
        <dbReference type="EMBL" id="SFE09227.1"/>
    </source>
</evidence>
<dbReference type="PIRSF" id="PIRSF030959">
    <property type="entry name" value="UCP030959"/>
    <property type="match status" value="1"/>
</dbReference>